<accession>A0A9Q0XP50</accession>
<evidence type="ECO:0000313" key="1">
    <source>
        <dbReference type="EMBL" id="KAJ7322478.1"/>
    </source>
</evidence>
<evidence type="ECO:0000313" key="2">
    <source>
        <dbReference type="Proteomes" id="UP001142489"/>
    </source>
</evidence>
<dbReference type="OrthoDB" id="6154566at2759"/>
<comment type="caution">
    <text evidence="1">The sequence shown here is derived from an EMBL/GenBank/DDBJ whole genome shotgun (WGS) entry which is preliminary data.</text>
</comment>
<keyword evidence="2" id="KW-1185">Reference proteome</keyword>
<evidence type="ECO:0008006" key="3">
    <source>
        <dbReference type="Google" id="ProtNLM"/>
    </source>
</evidence>
<dbReference type="AlphaFoldDB" id="A0A9Q0XP50"/>
<sequence length="177" mass="19581">MCTQKKVSGSVLGWNVKVGLGKNPSSELAELLPIWADNIGLDRARRVPVSASQSTVCVTNKPTKLVKILGIVLCELIIEEWRAYTLARCNAIPSAVLYGRFNRTAYNDRCCACALGGVESHSHMVLYCPLYDHFRKKLLDPLLLKKRQSSDTDILRFLLSSGDTVVIENVASFLAQL</sequence>
<proteinExistence type="predicted"/>
<name>A0A9Q0XP50_9SAUR</name>
<feature type="non-terminal residue" evidence="1">
    <location>
        <position position="177"/>
    </location>
</feature>
<dbReference type="EMBL" id="JAPFRF010000009">
    <property type="protein sequence ID" value="KAJ7322478.1"/>
    <property type="molecule type" value="Genomic_DNA"/>
</dbReference>
<gene>
    <name evidence="1" type="ORF">JRQ81_018765</name>
</gene>
<reference evidence="1" key="1">
    <citation type="journal article" date="2023" name="DNA Res.">
        <title>Chromosome-level genome assembly of Phrynocephalus forsythii using third-generation DNA sequencing and Hi-C analysis.</title>
        <authorList>
            <person name="Qi Y."/>
            <person name="Zhao W."/>
            <person name="Zhao Y."/>
            <person name="Niu C."/>
            <person name="Cao S."/>
            <person name="Zhang Y."/>
        </authorList>
    </citation>
    <scope>NUCLEOTIDE SEQUENCE</scope>
    <source>
        <tissue evidence="1">Muscle</tissue>
    </source>
</reference>
<organism evidence="1 2">
    <name type="scientific">Phrynocephalus forsythii</name>
    <dbReference type="NCBI Taxonomy" id="171643"/>
    <lineage>
        <taxon>Eukaryota</taxon>
        <taxon>Metazoa</taxon>
        <taxon>Chordata</taxon>
        <taxon>Craniata</taxon>
        <taxon>Vertebrata</taxon>
        <taxon>Euteleostomi</taxon>
        <taxon>Lepidosauria</taxon>
        <taxon>Squamata</taxon>
        <taxon>Bifurcata</taxon>
        <taxon>Unidentata</taxon>
        <taxon>Episquamata</taxon>
        <taxon>Toxicofera</taxon>
        <taxon>Iguania</taxon>
        <taxon>Acrodonta</taxon>
        <taxon>Agamidae</taxon>
        <taxon>Agaminae</taxon>
        <taxon>Phrynocephalus</taxon>
    </lineage>
</organism>
<protein>
    <recommendedName>
        <fullName evidence="3">Reverse transcriptase</fullName>
    </recommendedName>
</protein>
<dbReference type="Proteomes" id="UP001142489">
    <property type="component" value="Unassembled WGS sequence"/>
</dbReference>